<name>D0W5V4_NEICI</name>
<gene>
    <name evidence="1" type="ORF">NEICINOT_05074</name>
</gene>
<dbReference type="AlphaFoldDB" id="D0W5V4"/>
<protein>
    <submittedName>
        <fullName evidence="1">Uncharacterized protein</fullName>
    </submittedName>
</protein>
<comment type="caution">
    <text evidence="1">The sequence shown here is derived from an EMBL/GenBank/DDBJ whole genome shotgun (WGS) entry which is preliminary data.</text>
</comment>
<reference evidence="1 2" key="1">
    <citation type="submission" date="2009-10" db="EMBL/GenBank/DDBJ databases">
        <authorList>
            <person name="Weinstock G."/>
            <person name="Sodergren E."/>
            <person name="Clifton S."/>
            <person name="Fulton L."/>
            <person name="Fulton B."/>
            <person name="Courtney L."/>
            <person name="Fronick C."/>
            <person name="Harrison M."/>
            <person name="Strong C."/>
            <person name="Farmer C."/>
            <person name="Delahaunty K."/>
            <person name="Markovic C."/>
            <person name="Hall O."/>
            <person name="Minx P."/>
            <person name="Tomlinson C."/>
            <person name="Mitreva M."/>
            <person name="Nelson J."/>
            <person name="Hou S."/>
            <person name="Wollam A."/>
            <person name="Pepin K.H."/>
            <person name="Johnson M."/>
            <person name="Bhonagiri V."/>
            <person name="Nash W.E."/>
            <person name="Warren W."/>
            <person name="Chinwalla A."/>
            <person name="Mardis E.R."/>
            <person name="Wilson R.K."/>
        </authorList>
    </citation>
    <scope>NUCLEOTIDE SEQUENCE [LARGE SCALE GENOMIC DNA]</scope>
    <source>
        <strain evidence="1 2">ATCC 14685</strain>
    </source>
</reference>
<sequence length="43" mass="4878">MGSLLIRATFGEVQREFLFGKVAKGRLKMGFRRPLVWLGRGVV</sequence>
<dbReference type="Proteomes" id="UP000003294">
    <property type="component" value="Unassembled WGS sequence"/>
</dbReference>
<dbReference type="EMBL" id="ACDY02000018">
    <property type="protein sequence ID" value="EEZ70828.1"/>
    <property type="molecule type" value="Genomic_DNA"/>
</dbReference>
<dbReference type="STRING" id="546262.NEICINOT_05074"/>
<evidence type="ECO:0000313" key="2">
    <source>
        <dbReference type="Proteomes" id="UP000003294"/>
    </source>
</evidence>
<accession>D0W5V4</accession>
<proteinExistence type="predicted"/>
<organism evidence="1 2">
    <name type="scientific">Neisseria cinerea ATCC 14685</name>
    <dbReference type="NCBI Taxonomy" id="546262"/>
    <lineage>
        <taxon>Bacteria</taxon>
        <taxon>Pseudomonadati</taxon>
        <taxon>Pseudomonadota</taxon>
        <taxon>Betaproteobacteria</taxon>
        <taxon>Neisseriales</taxon>
        <taxon>Neisseriaceae</taxon>
        <taxon>Neisseria</taxon>
    </lineage>
</organism>
<evidence type="ECO:0000313" key="1">
    <source>
        <dbReference type="EMBL" id="EEZ70828.1"/>
    </source>
</evidence>